<evidence type="ECO:0000313" key="5">
    <source>
        <dbReference type="Proteomes" id="UP000198346"/>
    </source>
</evidence>
<gene>
    <name evidence="4" type="ORF">SAMN06297382_2024</name>
</gene>
<keyword evidence="2" id="KW-0597">Phosphoprotein</keyword>
<dbReference type="Pfam" id="PF00196">
    <property type="entry name" value="GerE"/>
    <property type="match status" value="1"/>
</dbReference>
<dbReference type="Gene3D" id="3.40.50.2300">
    <property type="match status" value="1"/>
</dbReference>
<dbReference type="OrthoDB" id="5497412at2"/>
<dbReference type="InterPro" id="IPR039420">
    <property type="entry name" value="WalR-like"/>
</dbReference>
<protein>
    <submittedName>
        <fullName evidence="4">Regulatory protein, luxR family</fullName>
    </submittedName>
</protein>
<dbReference type="Proteomes" id="UP000198346">
    <property type="component" value="Unassembled WGS sequence"/>
</dbReference>
<dbReference type="InterPro" id="IPR036388">
    <property type="entry name" value="WH-like_DNA-bd_sf"/>
</dbReference>
<proteinExistence type="predicted"/>
<name>A0A239PVH5_9PROT</name>
<evidence type="ECO:0000256" key="2">
    <source>
        <dbReference type="PROSITE-ProRule" id="PRU00169"/>
    </source>
</evidence>
<dbReference type="PROSITE" id="PS50110">
    <property type="entry name" value="RESPONSE_REGULATORY"/>
    <property type="match status" value="1"/>
</dbReference>
<evidence type="ECO:0000259" key="3">
    <source>
        <dbReference type="PROSITE" id="PS50110"/>
    </source>
</evidence>
<evidence type="ECO:0000256" key="1">
    <source>
        <dbReference type="ARBA" id="ARBA00023125"/>
    </source>
</evidence>
<dbReference type="Gene3D" id="1.10.10.10">
    <property type="entry name" value="Winged helix-like DNA-binding domain superfamily/Winged helix DNA-binding domain"/>
    <property type="match status" value="1"/>
</dbReference>
<dbReference type="InterPro" id="IPR016032">
    <property type="entry name" value="Sig_transdc_resp-reg_C-effctor"/>
</dbReference>
<accession>A0A239PVH5</accession>
<dbReference type="InterPro" id="IPR001789">
    <property type="entry name" value="Sig_transdc_resp-reg_receiver"/>
</dbReference>
<feature type="modified residue" description="4-aspartylphosphate" evidence="2">
    <location>
        <position position="58"/>
    </location>
</feature>
<dbReference type="RefSeq" id="WP_089412494.1">
    <property type="nucleotide sequence ID" value="NZ_FZQA01000004.1"/>
</dbReference>
<keyword evidence="1" id="KW-0238">DNA-binding</keyword>
<keyword evidence="5" id="KW-1185">Reference proteome</keyword>
<dbReference type="GO" id="GO:0006355">
    <property type="term" value="P:regulation of DNA-templated transcription"/>
    <property type="evidence" value="ECO:0007669"/>
    <property type="project" value="InterPro"/>
</dbReference>
<dbReference type="PANTHER" id="PTHR43214">
    <property type="entry name" value="TWO-COMPONENT RESPONSE REGULATOR"/>
    <property type="match status" value="1"/>
</dbReference>
<reference evidence="4 5" key="1">
    <citation type="submission" date="2017-07" db="EMBL/GenBank/DDBJ databases">
        <authorList>
            <person name="Sun Z.S."/>
            <person name="Albrecht U."/>
            <person name="Echele G."/>
            <person name="Lee C.C."/>
        </authorList>
    </citation>
    <scope>NUCLEOTIDE SEQUENCE [LARGE SCALE GENOMIC DNA]</scope>
    <source>
        <strain evidence="4 5">CGMCC 1.12710</strain>
    </source>
</reference>
<dbReference type="GO" id="GO:0003677">
    <property type="term" value="F:DNA binding"/>
    <property type="evidence" value="ECO:0007669"/>
    <property type="project" value="UniProtKB-KW"/>
</dbReference>
<dbReference type="InterPro" id="IPR011006">
    <property type="entry name" value="CheY-like_superfamily"/>
</dbReference>
<dbReference type="GO" id="GO:0000160">
    <property type="term" value="P:phosphorelay signal transduction system"/>
    <property type="evidence" value="ECO:0007669"/>
    <property type="project" value="InterPro"/>
</dbReference>
<dbReference type="SUPFAM" id="SSF52172">
    <property type="entry name" value="CheY-like"/>
    <property type="match status" value="1"/>
</dbReference>
<sequence>MGANPIRILCVDDDPFSLEQLRRALTQVRGDFFARCLDSPRQALASHLERPADIVISDLRMDEPNGIELIAQMSAAEPDSIYILLSGDADLEAALAAVNEIEAFRFLLKPVDGQLLQLTLDAAVAELNLRRLRRISMLSHSAIQRLRAGVIFLSPDFRVVFANEPAQEILRDSGVFEMAWDGALRAATANETRRLHDFLRALQSAGETEGDGAVYRFPAAGPARYVAASIRYHCGEHGADGSFSLVLRDPKLARASEEAIATALSILPSEAKVVRGVADGLSVEEAASEAGVSVSTARTYLKNVFLKTGVSRQSELVRLVMLTTA</sequence>
<dbReference type="Pfam" id="PF00072">
    <property type="entry name" value="Response_reg"/>
    <property type="match status" value="1"/>
</dbReference>
<feature type="domain" description="Response regulatory" evidence="3">
    <location>
        <begin position="7"/>
        <end position="124"/>
    </location>
</feature>
<dbReference type="SMART" id="SM00421">
    <property type="entry name" value="HTH_LUXR"/>
    <property type="match status" value="1"/>
</dbReference>
<dbReference type="SUPFAM" id="SSF46894">
    <property type="entry name" value="C-terminal effector domain of the bipartite response regulators"/>
    <property type="match status" value="1"/>
</dbReference>
<evidence type="ECO:0000313" key="4">
    <source>
        <dbReference type="EMBL" id="SNT74118.1"/>
    </source>
</evidence>
<dbReference type="SMART" id="SM00448">
    <property type="entry name" value="REC"/>
    <property type="match status" value="1"/>
</dbReference>
<organism evidence="4 5">
    <name type="scientific">Amphiplicatus metriothermophilus</name>
    <dbReference type="NCBI Taxonomy" id="1519374"/>
    <lineage>
        <taxon>Bacteria</taxon>
        <taxon>Pseudomonadati</taxon>
        <taxon>Pseudomonadota</taxon>
        <taxon>Alphaproteobacteria</taxon>
        <taxon>Parvularculales</taxon>
        <taxon>Parvularculaceae</taxon>
        <taxon>Amphiplicatus</taxon>
    </lineage>
</organism>
<dbReference type="InterPro" id="IPR000792">
    <property type="entry name" value="Tscrpt_reg_LuxR_C"/>
</dbReference>
<dbReference type="EMBL" id="FZQA01000004">
    <property type="protein sequence ID" value="SNT74118.1"/>
    <property type="molecule type" value="Genomic_DNA"/>
</dbReference>
<dbReference type="AlphaFoldDB" id="A0A239PVH5"/>